<evidence type="ECO:0000313" key="3">
    <source>
        <dbReference type="EMBL" id="QAR30588.1"/>
    </source>
</evidence>
<evidence type="ECO:0000313" key="2">
    <source>
        <dbReference type="EMBL" id="QAR30433.1"/>
    </source>
</evidence>
<proteinExistence type="predicted"/>
<feature type="region of interest" description="Disordered" evidence="1">
    <location>
        <begin position="183"/>
        <end position="218"/>
    </location>
</feature>
<dbReference type="Proteomes" id="UP000287701">
    <property type="component" value="Chromosome"/>
</dbReference>
<gene>
    <name evidence="2" type="ORF">EQP59_03225</name>
    <name evidence="3" type="ORF">EQP59_04100</name>
    <name evidence="4" type="ORF">EQP59_09075</name>
</gene>
<dbReference type="OrthoDB" id="1154186at2"/>
<reference evidence="2 5" key="1">
    <citation type="submission" date="2019-01" db="EMBL/GenBank/DDBJ databases">
        <title>Whole Genome of Ornithobacterium rhinotracheale FARPER-174b.</title>
        <authorList>
            <person name="Tataje-Lavanda L.A."/>
            <person name="Montalvan A."/>
            <person name="Montesinos R."/>
            <person name="Zimic M."/>
            <person name="Fernandez-Sanchez M."/>
            <person name="Fernandez-Diaz M."/>
        </authorList>
    </citation>
    <scope>NUCLEOTIDE SEQUENCE [LARGE SCALE GENOMIC DNA]</scope>
    <source>
        <strain evidence="2 5">FARPER-174b</strain>
    </source>
</reference>
<dbReference type="EMBL" id="CP035107">
    <property type="protein sequence ID" value="QAR30588.1"/>
    <property type="molecule type" value="Genomic_DNA"/>
</dbReference>
<dbReference type="EMBL" id="CP035107">
    <property type="protein sequence ID" value="QAR31480.1"/>
    <property type="molecule type" value="Genomic_DNA"/>
</dbReference>
<dbReference type="AlphaFoldDB" id="A0A3R5YVF7"/>
<name>A0A3R5YVF7_ORNRH</name>
<evidence type="ECO:0000256" key="1">
    <source>
        <dbReference type="SAM" id="MobiDB-lite"/>
    </source>
</evidence>
<organism evidence="2 5">
    <name type="scientific">Ornithobacterium rhinotracheale</name>
    <dbReference type="NCBI Taxonomy" id="28251"/>
    <lineage>
        <taxon>Bacteria</taxon>
        <taxon>Pseudomonadati</taxon>
        <taxon>Bacteroidota</taxon>
        <taxon>Flavobacteriia</taxon>
        <taxon>Flavobacteriales</taxon>
        <taxon>Weeksellaceae</taxon>
        <taxon>Ornithobacterium</taxon>
    </lineage>
</organism>
<sequence>MIGAITAVSSLIGSVGGGNASGSSLGQFGGKIVGGVLSKITGGLDSVLANGFDLHCWGSSWSPSRAMKEGTTIVEWIIEQSGFTKVASADNFNKALLYLKVCASGFPWGKDCTRKGTEALAAMITEAYGRMLKEYQTKFAYVGDKEYPAGTDVHLDFPFKDTSRGDAVSKEVLRVPFFREKTDAERQADSQAGSSDYRPTDDETLKTGMPSEGAQPAVTEGKVYGKATGHVRSGDNTLLYLLLGGVTIYLLTKKK</sequence>
<dbReference type="RefSeq" id="WP_128500924.1">
    <property type="nucleotide sequence ID" value="NZ_CP035107.1"/>
</dbReference>
<evidence type="ECO:0000313" key="5">
    <source>
        <dbReference type="Proteomes" id="UP000287701"/>
    </source>
</evidence>
<accession>A0A3R5YVF7</accession>
<evidence type="ECO:0000313" key="4">
    <source>
        <dbReference type="EMBL" id="QAR31480.1"/>
    </source>
</evidence>
<protein>
    <submittedName>
        <fullName evidence="2">Uncharacterized protein</fullName>
    </submittedName>
</protein>
<dbReference type="EMBL" id="CP035107">
    <property type="protein sequence ID" value="QAR30433.1"/>
    <property type="molecule type" value="Genomic_DNA"/>
</dbReference>